<comment type="function">
    <text evidence="1">May be specifically involved in the processing, transport, and/or maturation of the MADH beta-subunit.</text>
</comment>
<evidence type="ECO:0000256" key="6">
    <source>
        <dbReference type="ARBA" id="ARBA00022989"/>
    </source>
</evidence>
<feature type="domain" description="Methylamine utilisation protein MauE" evidence="9">
    <location>
        <begin position="11"/>
        <end position="139"/>
    </location>
</feature>
<evidence type="ECO:0000256" key="8">
    <source>
        <dbReference type="SAM" id="Phobius"/>
    </source>
</evidence>
<evidence type="ECO:0000256" key="4">
    <source>
        <dbReference type="ARBA" id="ARBA00019078"/>
    </source>
</evidence>
<evidence type="ECO:0000256" key="7">
    <source>
        <dbReference type="ARBA" id="ARBA00023136"/>
    </source>
</evidence>
<keyword evidence="7 8" id="KW-0472">Membrane</keyword>
<dbReference type="InterPro" id="IPR009908">
    <property type="entry name" value="Methylamine_util_MauE"/>
</dbReference>
<accession>A0ABT8D889</accession>
<sequence>MMEAILHEPLITLAVRVFLALLFVTAALSKLSRIEEFYGVVRNFRLLPDGPSRVVAFVLPVVELAVAVGLVIRPLAVPAAAAAAVLLMVFAAALAINVMRGRTYIDCGCFRQGLKQPVSWLLVGRNIVLTVLALGVVWLLPSVPAAGPADAFVGLAAGGMAMLLYFSATLLGGITAAQSSNLSSKGR</sequence>
<comment type="pathway">
    <text evidence="3">One-carbon metabolism; methylamine degradation.</text>
</comment>
<dbReference type="Pfam" id="PF07291">
    <property type="entry name" value="MauE"/>
    <property type="match status" value="1"/>
</dbReference>
<dbReference type="Proteomes" id="UP001243846">
    <property type="component" value="Unassembled WGS sequence"/>
</dbReference>
<evidence type="ECO:0000256" key="5">
    <source>
        <dbReference type="ARBA" id="ARBA00022692"/>
    </source>
</evidence>
<dbReference type="EMBL" id="JAUFRC010000001">
    <property type="protein sequence ID" value="MDN3712955.1"/>
    <property type="molecule type" value="Genomic_DNA"/>
</dbReference>
<proteinExistence type="predicted"/>
<feature type="transmembrane region" description="Helical" evidence="8">
    <location>
        <begin position="52"/>
        <end position="72"/>
    </location>
</feature>
<feature type="transmembrane region" description="Helical" evidence="8">
    <location>
        <begin position="152"/>
        <end position="177"/>
    </location>
</feature>
<gene>
    <name evidence="10" type="ORF">QWZ10_16560</name>
</gene>
<dbReference type="RefSeq" id="WP_377687539.1">
    <property type="nucleotide sequence ID" value="NZ_JBHMDZ010000045.1"/>
</dbReference>
<protein>
    <recommendedName>
        <fullName evidence="4">Methylamine utilization protein MauE</fullName>
    </recommendedName>
</protein>
<keyword evidence="6 8" id="KW-1133">Transmembrane helix</keyword>
<evidence type="ECO:0000259" key="9">
    <source>
        <dbReference type="Pfam" id="PF07291"/>
    </source>
</evidence>
<comment type="caution">
    <text evidence="10">The sequence shown here is derived from an EMBL/GenBank/DDBJ whole genome shotgun (WGS) entry which is preliminary data.</text>
</comment>
<feature type="transmembrane region" description="Helical" evidence="8">
    <location>
        <begin position="12"/>
        <end position="31"/>
    </location>
</feature>
<evidence type="ECO:0000313" key="10">
    <source>
        <dbReference type="EMBL" id="MDN3712955.1"/>
    </source>
</evidence>
<keyword evidence="5 8" id="KW-0812">Transmembrane</keyword>
<comment type="subcellular location">
    <subcellularLocation>
        <location evidence="2">Membrane</location>
        <topology evidence="2">Multi-pass membrane protein</topology>
    </subcellularLocation>
</comment>
<keyword evidence="11" id="KW-1185">Reference proteome</keyword>
<name>A0ABT8D889_9RHOB</name>
<evidence type="ECO:0000313" key="11">
    <source>
        <dbReference type="Proteomes" id="UP001243846"/>
    </source>
</evidence>
<reference evidence="11" key="1">
    <citation type="journal article" date="2019" name="Int. J. Syst. Evol. Microbiol.">
        <title>The Global Catalogue of Microorganisms (GCM) 10K type strain sequencing project: providing services to taxonomists for standard genome sequencing and annotation.</title>
        <authorList>
            <consortium name="The Broad Institute Genomics Platform"/>
            <consortium name="The Broad Institute Genome Sequencing Center for Infectious Disease"/>
            <person name="Wu L."/>
            <person name="Ma J."/>
        </authorList>
    </citation>
    <scope>NUCLEOTIDE SEQUENCE [LARGE SCALE GENOMIC DNA]</scope>
    <source>
        <strain evidence="11">CECT 8482</strain>
    </source>
</reference>
<feature type="transmembrane region" description="Helical" evidence="8">
    <location>
        <begin position="78"/>
        <end position="99"/>
    </location>
</feature>
<evidence type="ECO:0000256" key="3">
    <source>
        <dbReference type="ARBA" id="ARBA00004856"/>
    </source>
</evidence>
<evidence type="ECO:0000256" key="1">
    <source>
        <dbReference type="ARBA" id="ARBA00003475"/>
    </source>
</evidence>
<organism evidence="10 11">
    <name type="scientific">Paracoccus cavernae</name>
    <dbReference type="NCBI Taxonomy" id="1571207"/>
    <lineage>
        <taxon>Bacteria</taxon>
        <taxon>Pseudomonadati</taxon>
        <taxon>Pseudomonadota</taxon>
        <taxon>Alphaproteobacteria</taxon>
        <taxon>Rhodobacterales</taxon>
        <taxon>Paracoccaceae</taxon>
        <taxon>Paracoccus</taxon>
    </lineage>
</organism>
<evidence type="ECO:0000256" key="2">
    <source>
        <dbReference type="ARBA" id="ARBA00004141"/>
    </source>
</evidence>
<feature type="transmembrane region" description="Helical" evidence="8">
    <location>
        <begin position="120"/>
        <end position="140"/>
    </location>
</feature>